<accession>A0A1X1R840</accession>
<dbReference type="SUPFAM" id="SSF50199">
    <property type="entry name" value="Staphylococcal nuclease"/>
    <property type="match status" value="1"/>
</dbReference>
<dbReference type="PROSITE" id="PS50830">
    <property type="entry name" value="TNASE_3"/>
    <property type="match status" value="1"/>
</dbReference>
<dbReference type="OrthoDB" id="5241375at2"/>
<dbReference type="GO" id="GO:0016787">
    <property type="term" value="F:hydrolase activity"/>
    <property type="evidence" value="ECO:0007669"/>
    <property type="project" value="UniProtKB-KW"/>
</dbReference>
<evidence type="ECO:0000256" key="3">
    <source>
        <dbReference type="ARBA" id="ARBA00022801"/>
    </source>
</evidence>
<organism evidence="4 5">
    <name type="scientific">Mycolicibacterium fallax</name>
    <name type="common">Mycobacterium fallax</name>
    <dbReference type="NCBI Taxonomy" id="1793"/>
    <lineage>
        <taxon>Bacteria</taxon>
        <taxon>Bacillati</taxon>
        <taxon>Actinomycetota</taxon>
        <taxon>Actinomycetes</taxon>
        <taxon>Mycobacteriales</taxon>
        <taxon>Mycobacteriaceae</taxon>
        <taxon>Mycolicibacterium</taxon>
    </lineage>
</organism>
<dbReference type="Gene3D" id="2.40.50.90">
    <property type="match status" value="1"/>
</dbReference>
<dbReference type="PANTHER" id="PTHR12302:SF3">
    <property type="entry name" value="SERINE_THREONINE-PROTEIN KINASE 31"/>
    <property type="match status" value="1"/>
</dbReference>
<dbReference type="SMART" id="SM00318">
    <property type="entry name" value="SNc"/>
    <property type="match status" value="1"/>
</dbReference>
<dbReference type="PROSITE" id="PS01123">
    <property type="entry name" value="TNASE_1"/>
    <property type="match status" value="1"/>
</dbReference>
<protein>
    <submittedName>
        <fullName evidence="4">Nuclease</fullName>
    </submittedName>
</protein>
<evidence type="ECO:0000256" key="2">
    <source>
        <dbReference type="ARBA" id="ARBA00022759"/>
    </source>
</evidence>
<dbReference type="GO" id="GO:0003676">
    <property type="term" value="F:nucleic acid binding"/>
    <property type="evidence" value="ECO:0007669"/>
    <property type="project" value="InterPro"/>
</dbReference>
<keyword evidence="5" id="KW-1185">Reference proteome</keyword>
<dbReference type="InterPro" id="IPR016071">
    <property type="entry name" value="Staphylococal_nuclease_OB-fold"/>
</dbReference>
<evidence type="ECO:0000313" key="4">
    <source>
        <dbReference type="EMBL" id="ORV01135.1"/>
    </source>
</evidence>
<dbReference type="GO" id="GO:0004519">
    <property type="term" value="F:endonuclease activity"/>
    <property type="evidence" value="ECO:0007669"/>
    <property type="project" value="UniProtKB-KW"/>
</dbReference>
<dbReference type="AlphaFoldDB" id="A0A1X1R840"/>
<gene>
    <name evidence="4" type="ORF">AWC04_14190</name>
</gene>
<dbReference type="Proteomes" id="UP000193484">
    <property type="component" value="Unassembled WGS sequence"/>
</dbReference>
<dbReference type="STRING" id="1793.AWC04_14190"/>
<keyword evidence="3" id="KW-0378">Hydrolase</keyword>
<dbReference type="Pfam" id="PF00565">
    <property type="entry name" value="SNase"/>
    <property type="match status" value="1"/>
</dbReference>
<keyword evidence="1" id="KW-0540">Nuclease</keyword>
<dbReference type="EMBL" id="LQOJ01000047">
    <property type="protein sequence ID" value="ORV01135.1"/>
    <property type="molecule type" value="Genomic_DNA"/>
</dbReference>
<dbReference type="InterPro" id="IPR002071">
    <property type="entry name" value="Thermonucl_AS"/>
</dbReference>
<name>A0A1X1R840_MYCFA</name>
<dbReference type="InterPro" id="IPR035437">
    <property type="entry name" value="SNase_OB-fold_sf"/>
</dbReference>
<comment type="caution">
    <text evidence="4">The sequence shown here is derived from an EMBL/GenBank/DDBJ whole genome shotgun (WGS) entry which is preliminary data.</text>
</comment>
<evidence type="ECO:0000313" key="5">
    <source>
        <dbReference type="Proteomes" id="UP000193484"/>
    </source>
</evidence>
<keyword evidence="2" id="KW-0255">Endonuclease</keyword>
<proteinExistence type="predicted"/>
<evidence type="ECO:0000256" key="1">
    <source>
        <dbReference type="ARBA" id="ARBA00022722"/>
    </source>
</evidence>
<sequence>MLRGGALAALAVILLAGLLGAPVAAAESVPTTATVLKVVDGDTIDVRDDNRGRLRIRVLGIDTPETKRPGYTVGCGGPEATAFARENLLNQRVAIIYDPGQELHDRWGRTLAYLVKGDGWDYSVEAARAGMAHAYVFGGKPVARYPQIAAAESEARAAGRGLWGPPCRGNTESTKR</sequence>
<dbReference type="RefSeq" id="WP_085097684.1">
    <property type="nucleotide sequence ID" value="NZ_AP022603.1"/>
</dbReference>
<reference evidence="4 5" key="1">
    <citation type="submission" date="2016-01" db="EMBL/GenBank/DDBJ databases">
        <title>The new phylogeny of the genus Mycobacterium.</title>
        <authorList>
            <person name="Tarcisio F."/>
            <person name="Conor M."/>
            <person name="Antonella G."/>
            <person name="Elisabetta G."/>
            <person name="Giulia F.S."/>
            <person name="Sara T."/>
            <person name="Anna F."/>
            <person name="Clotilde B."/>
            <person name="Roberto B."/>
            <person name="Veronica D.S."/>
            <person name="Fabio R."/>
            <person name="Monica P."/>
            <person name="Olivier J."/>
            <person name="Enrico T."/>
            <person name="Nicola S."/>
        </authorList>
    </citation>
    <scope>NUCLEOTIDE SEQUENCE [LARGE SCALE GENOMIC DNA]</scope>
    <source>
        <strain evidence="4 5">DSM 44179</strain>
    </source>
</reference>
<dbReference type="PANTHER" id="PTHR12302">
    <property type="entry name" value="EBNA2 BINDING PROTEIN P100"/>
    <property type="match status" value="1"/>
</dbReference>